<evidence type="ECO:0000313" key="2">
    <source>
        <dbReference type="Proteomes" id="UP000023774"/>
    </source>
</evidence>
<gene>
    <name evidence="1" type="ORF">F906_00687</name>
</gene>
<keyword evidence="2" id="KW-1185">Reference proteome</keyword>
<organism evidence="1 2">
    <name type="scientific">Acinetobacter pseudolwoffii</name>
    <dbReference type="NCBI Taxonomy" id="2053287"/>
    <lineage>
        <taxon>Bacteria</taxon>
        <taxon>Pseudomonadati</taxon>
        <taxon>Pseudomonadota</taxon>
        <taxon>Gammaproteobacteria</taxon>
        <taxon>Moraxellales</taxon>
        <taxon>Moraxellaceae</taxon>
        <taxon>Acinetobacter</taxon>
    </lineage>
</organism>
<name>N9KTT2_9GAMM</name>
<accession>N9KTT2</accession>
<sequence length="87" mass="9846">MQLLLSAGERESEIQFLQNIDSTQLHAGDLHLNLNSQREISQWKTAITDLKKSGFINDLGNNGRLYELTGLGWNTFDQLKAQSLENN</sequence>
<dbReference type="HOGENOM" id="CLU_2476337_0_0_6"/>
<reference evidence="1 2" key="1">
    <citation type="submission" date="2013-02" db="EMBL/GenBank/DDBJ databases">
        <title>The Genome Sequence of Acinetobacter sp. NIPH 713.</title>
        <authorList>
            <consortium name="The Broad Institute Genome Sequencing Platform"/>
            <consortium name="The Broad Institute Genome Sequencing Center for Infectious Disease"/>
            <person name="Cerqueira G."/>
            <person name="Feldgarden M."/>
            <person name="Courvalin P."/>
            <person name="Perichon B."/>
            <person name="Grillot-Courvalin C."/>
            <person name="Clermont D."/>
            <person name="Rocha E."/>
            <person name="Yoon E.-J."/>
            <person name="Nemec A."/>
            <person name="Walker B."/>
            <person name="Young S.K."/>
            <person name="Zeng Q."/>
            <person name="Gargeya S."/>
            <person name="Fitzgerald M."/>
            <person name="Haas B."/>
            <person name="Abouelleil A."/>
            <person name="Alvarado L."/>
            <person name="Arachchi H.M."/>
            <person name="Berlin A.M."/>
            <person name="Chapman S.B."/>
            <person name="Dewar J."/>
            <person name="Goldberg J."/>
            <person name="Griggs A."/>
            <person name="Gujja S."/>
            <person name="Hansen M."/>
            <person name="Howarth C."/>
            <person name="Imamovic A."/>
            <person name="Larimer J."/>
            <person name="McCowan C."/>
            <person name="Murphy C."/>
            <person name="Neiman D."/>
            <person name="Pearson M."/>
            <person name="Priest M."/>
            <person name="Roberts A."/>
            <person name="Saif S."/>
            <person name="Shea T."/>
            <person name="Sisk P."/>
            <person name="Sykes S."/>
            <person name="Wortman J."/>
            <person name="Nusbaum C."/>
            <person name="Birren B."/>
        </authorList>
    </citation>
    <scope>NUCLEOTIDE SEQUENCE [LARGE SCALE GENOMIC DNA]</scope>
    <source>
        <strain evidence="1 2">NIPH 713</strain>
    </source>
</reference>
<protein>
    <submittedName>
        <fullName evidence="1">Uncharacterized protein</fullName>
    </submittedName>
</protein>
<proteinExistence type="predicted"/>
<evidence type="ECO:0000313" key="1">
    <source>
        <dbReference type="EMBL" id="ENW87447.1"/>
    </source>
</evidence>
<dbReference type="EMBL" id="APRJ01000010">
    <property type="protein sequence ID" value="ENW87447.1"/>
    <property type="molecule type" value="Genomic_DNA"/>
</dbReference>
<dbReference type="PATRIC" id="fig|1217709.3.peg.649"/>
<comment type="caution">
    <text evidence="1">The sequence shown here is derived from an EMBL/GenBank/DDBJ whole genome shotgun (WGS) entry which is preliminary data.</text>
</comment>
<dbReference type="AlphaFoldDB" id="N9KTT2"/>
<dbReference type="Proteomes" id="UP000023774">
    <property type="component" value="Unassembled WGS sequence"/>
</dbReference>